<keyword evidence="3" id="KW-1185">Reference proteome</keyword>
<reference evidence="2 3" key="1">
    <citation type="submission" date="2016-10" db="EMBL/GenBank/DDBJ databases">
        <authorList>
            <person name="de Groot N.N."/>
        </authorList>
    </citation>
    <scope>NUCLEOTIDE SEQUENCE [LARGE SCALE GENOMIC DNA]</scope>
    <source>
        <strain evidence="2 3">DSM 25232</strain>
    </source>
</reference>
<feature type="signal peptide" evidence="1">
    <location>
        <begin position="1"/>
        <end position="19"/>
    </location>
</feature>
<keyword evidence="1" id="KW-0732">Signal</keyword>
<dbReference type="Proteomes" id="UP000198521">
    <property type="component" value="Unassembled WGS sequence"/>
</dbReference>
<feature type="chain" id="PRO_5011457305" evidence="1">
    <location>
        <begin position="20"/>
        <end position="197"/>
    </location>
</feature>
<evidence type="ECO:0000313" key="2">
    <source>
        <dbReference type="EMBL" id="SEL99670.1"/>
    </source>
</evidence>
<organism evidence="2 3">
    <name type="scientific">Aquimarina amphilecti</name>
    <dbReference type="NCBI Taxonomy" id="1038014"/>
    <lineage>
        <taxon>Bacteria</taxon>
        <taxon>Pseudomonadati</taxon>
        <taxon>Bacteroidota</taxon>
        <taxon>Flavobacteriia</taxon>
        <taxon>Flavobacteriales</taxon>
        <taxon>Flavobacteriaceae</taxon>
        <taxon>Aquimarina</taxon>
    </lineage>
</organism>
<evidence type="ECO:0000313" key="3">
    <source>
        <dbReference type="Proteomes" id="UP000198521"/>
    </source>
</evidence>
<dbReference type="AlphaFoldDB" id="A0A1H7URP6"/>
<proteinExistence type="predicted"/>
<protein>
    <submittedName>
        <fullName evidence="2">Uncharacterized protein</fullName>
    </submittedName>
</protein>
<accession>A0A1H7URP6</accession>
<sequence>MKKSIIISLVLLNSFITFGQELKEINLLKADSTWGKEIIKVPFWFAPEIDYQGYEDIRFAKGWEDVNSSGFWTLVFAWDINLKTKPTTKFFEDNIKLYLDGLMKVVNDIETLIIPKTVANFRIDKTDSEKVTFKGTIETYDAFTTKKTIALNVIIESFYCKKSDKYVPFFRISPRNFDHQIWEELNRIYLNDDICNN</sequence>
<dbReference type="OrthoDB" id="704518at2"/>
<dbReference type="STRING" id="1038014.SAMN04487910_3850"/>
<gene>
    <name evidence="2" type="ORF">SAMN04487910_3850</name>
</gene>
<evidence type="ECO:0000256" key="1">
    <source>
        <dbReference type="SAM" id="SignalP"/>
    </source>
</evidence>
<name>A0A1H7URP6_AQUAM</name>
<dbReference type="RefSeq" id="WP_091411420.1">
    <property type="nucleotide sequence ID" value="NZ_FOAB01000007.1"/>
</dbReference>
<dbReference type="EMBL" id="FOAB01000007">
    <property type="protein sequence ID" value="SEL99670.1"/>
    <property type="molecule type" value="Genomic_DNA"/>
</dbReference>